<dbReference type="OrthoDB" id="9802985at2"/>
<dbReference type="PANTHER" id="PTHR33293">
    <property type="entry name" value="INSERTION ELEMENT IS1 1 PROTEIN INSB-RELATED"/>
    <property type="match status" value="1"/>
</dbReference>
<dbReference type="AlphaFoldDB" id="A0A419SH84"/>
<dbReference type="InterPro" id="IPR051354">
    <property type="entry name" value="Transposase_27_IS1"/>
</dbReference>
<reference evidence="1 2" key="1">
    <citation type="submission" date="2016-08" db="EMBL/GenBank/DDBJ databases">
        <title>Novel Firmicute Genomes.</title>
        <authorList>
            <person name="Poppleton D.I."/>
            <person name="Gribaldo S."/>
        </authorList>
    </citation>
    <scope>NUCLEOTIDE SEQUENCE [LARGE SCALE GENOMIC DNA]</scope>
    <source>
        <strain evidence="1 2">RAOx-1</strain>
    </source>
</reference>
<keyword evidence="2" id="KW-1185">Reference proteome</keyword>
<evidence type="ECO:0000313" key="2">
    <source>
        <dbReference type="Proteomes" id="UP000284219"/>
    </source>
</evidence>
<evidence type="ECO:0008006" key="3">
    <source>
        <dbReference type="Google" id="ProtNLM"/>
    </source>
</evidence>
<protein>
    <recommendedName>
        <fullName evidence="3">Transposase zinc-ribbon domain-containing protein</fullName>
    </recommendedName>
</protein>
<accession>A0A419SH84</accession>
<comment type="caution">
    <text evidence="1">The sequence shown here is derived from an EMBL/GenBank/DDBJ whole genome shotgun (WGS) entry which is preliminary data.</text>
</comment>
<dbReference type="RefSeq" id="WP_120190639.1">
    <property type="nucleotide sequence ID" value="NZ_MCHY01000009.1"/>
</dbReference>
<evidence type="ECO:0000313" key="1">
    <source>
        <dbReference type="EMBL" id="RKD23150.1"/>
    </source>
</evidence>
<organism evidence="1 2">
    <name type="scientific">Ammoniphilus oxalaticus</name>
    <dbReference type="NCBI Taxonomy" id="66863"/>
    <lineage>
        <taxon>Bacteria</taxon>
        <taxon>Bacillati</taxon>
        <taxon>Bacillota</taxon>
        <taxon>Bacilli</taxon>
        <taxon>Bacillales</taxon>
        <taxon>Paenibacillaceae</taxon>
        <taxon>Aneurinibacillus group</taxon>
        <taxon>Ammoniphilus</taxon>
    </lineage>
</organism>
<name>A0A419SH84_9BACL</name>
<dbReference type="Proteomes" id="UP000284219">
    <property type="component" value="Unassembled WGS sequence"/>
</dbReference>
<proteinExistence type="predicted"/>
<sequence length="220" mass="26619">MNKAYFNLFERYTDYPSYLAILNALKEREHACPHCKSKQIVRYGKYRDRQRYKCKCCERTFNDLTNTPFHWTHSPQKFVKFLECMVKGYSLFNAALVVRISITTAFYWRHKILQALASAELNVKLFETEKLGWKSPYITFRSGAFIPLMHMDHDLRPTFVSWIAYFSWISFKYLNRYLAWFYFLHLDTTYKSRFERMKELFLLTCSPRLNQTYNSVREPC</sequence>
<dbReference type="EMBL" id="MCHY01000009">
    <property type="protein sequence ID" value="RKD23150.1"/>
    <property type="molecule type" value="Genomic_DNA"/>
</dbReference>
<dbReference type="PANTHER" id="PTHR33293:SF1">
    <property type="entry name" value="INSERTION ELEMENT IS1 1 PROTEIN INSB-RELATED"/>
    <property type="match status" value="1"/>
</dbReference>
<gene>
    <name evidence="1" type="ORF">BEP19_13105</name>
</gene>